<dbReference type="InterPro" id="IPR017466">
    <property type="entry name" value="XrtA-assoc_ATPase-like"/>
</dbReference>
<name>A0ABT2VQM8_9ALTE</name>
<sequence>MYESYYGLNSKPFQLTPDPAFFFASKWHKRAMSYLQYGLSQAEGFIVITGDIGTGKTTIANSLLNDIEDDIVAAQIVTPKLTPDELVKMVATKFGLDTTAKTKADILKELEKFLYDLSTQGRRALLLVDEAQNLPLETIEELRMLSNFQQKGKPLLQSFLLGQEELQPILRAPNMEQFRQRIVASCHLAPLTDAETKSYIEYRMQHAGWSGKTLFSDNAFTRIHHFTRGVPRKINTLMDRILLFGFLEELDVLTEEAVDAVIDEVKEEMFEPETLAVQKEEEVKHSGDEESSEGSYKPAQKVLTPNGNEIQDAEYYKAMLAELVDALDDAIGHKVKLTQYIDKLLKKKYRTYVRLKSDEGDE</sequence>
<feature type="region of interest" description="Disordered" evidence="1">
    <location>
        <begin position="278"/>
        <end position="304"/>
    </location>
</feature>
<dbReference type="InterPro" id="IPR027417">
    <property type="entry name" value="P-loop_NTPase"/>
</dbReference>
<dbReference type="NCBIfam" id="TIGR03015">
    <property type="entry name" value="pepcterm_ATPase"/>
    <property type="match status" value="1"/>
</dbReference>
<dbReference type="InterPro" id="IPR049945">
    <property type="entry name" value="AAA_22"/>
</dbReference>
<comment type="caution">
    <text evidence="3">The sequence shown here is derived from an EMBL/GenBank/DDBJ whole genome shotgun (WGS) entry which is preliminary data.</text>
</comment>
<dbReference type="CDD" id="cd02019">
    <property type="entry name" value="NK"/>
    <property type="match status" value="1"/>
</dbReference>
<dbReference type="PANTHER" id="PTHR35894">
    <property type="entry name" value="GENERAL SECRETION PATHWAY PROTEIN A-RELATED"/>
    <property type="match status" value="1"/>
</dbReference>
<dbReference type="InterPro" id="IPR052026">
    <property type="entry name" value="ExeA_AAA_ATPase_DNA-bind"/>
</dbReference>
<organism evidence="3 4">
    <name type="scientific">Alteromonas salexigens</name>
    <dbReference type="NCBI Taxonomy" id="2982530"/>
    <lineage>
        <taxon>Bacteria</taxon>
        <taxon>Pseudomonadati</taxon>
        <taxon>Pseudomonadota</taxon>
        <taxon>Gammaproteobacteria</taxon>
        <taxon>Alteromonadales</taxon>
        <taxon>Alteromonadaceae</taxon>
        <taxon>Alteromonas/Salinimonas group</taxon>
        <taxon>Alteromonas</taxon>
    </lineage>
</organism>
<evidence type="ECO:0000313" key="3">
    <source>
        <dbReference type="EMBL" id="MCU7555610.1"/>
    </source>
</evidence>
<dbReference type="RefSeq" id="WP_262995434.1">
    <property type="nucleotide sequence ID" value="NZ_JAOTJC010000012.1"/>
</dbReference>
<dbReference type="Gene3D" id="3.40.50.300">
    <property type="entry name" value="P-loop containing nucleotide triphosphate hydrolases"/>
    <property type="match status" value="1"/>
</dbReference>
<gene>
    <name evidence="3" type="ORF">OCL06_13525</name>
</gene>
<evidence type="ECO:0000256" key="1">
    <source>
        <dbReference type="SAM" id="MobiDB-lite"/>
    </source>
</evidence>
<accession>A0ABT2VQM8</accession>
<dbReference type="EMBL" id="JAOTJC010000012">
    <property type="protein sequence ID" value="MCU7555610.1"/>
    <property type="molecule type" value="Genomic_DNA"/>
</dbReference>
<evidence type="ECO:0000313" key="4">
    <source>
        <dbReference type="Proteomes" id="UP001209257"/>
    </source>
</evidence>
<protein>
    <submittedName>
        <fullName evidence="3">XrtA-associated ATPase</fullName>
    </submittedName>
</protein>
<dbReference type="Pfam" id="PF13401">
    <property type="entry name" value="AAA_22"/>
    <property type="match status" value="1"/>
</dbReference>
<dbReference type="InterPro" id="IPR003593">
    <property type="entry name" value="AAA+_ATPase"/>
</dbReference>
<feature type="domain" description="AAA+ ATPase" evidence="2">
    <location>
        <begin position="42"/>
        <end position="211"/>
    </location>
</feature>
<dbReference type="SMART" id="SM00382">
    <property type="entry name" value="AAA"/>
    <property type="match status" value="1"/>
</dbReference>
<dbReference type="SUPFAM" id="SSF52540">
    <property type="entry name" value="P-loop containing nucleoside triphosphate hydrolases"/>
    <property type="match status" value="1"/>
</dbReference>
<evidence type="ECO:0000259" key="2">
    <source>
        <dbReference type="SMART" id="SM00382"/>
    </source>
</evidence>
<feature type="compositionally biased region" description="Basic and acidic residues" evidence="1">
    <location>
        <begin position="278"/>
        <end position="288"/>
    </location>
</feature>
<proteinExistence type="predicted"/>
<dbReference type="Proteomes" id="UP001209257">
    <property type="component" value="Unassembled WGS sequence"/>
</dbReference>
<dbReference type="PANTHER" id="PTHR35894:SF1">
    <property type="entry name" value="PHOSPHORIBULOKINASE _ URIDINE KINASE FAMILY"/>
    <property type="match status" value="1"/>
</dbReference>
<keyword evidence="4" id="KW-1185">Reference proteome</keyword>
<reference evidence="4" key="1">
    <citation type="submission" date="2023-07" db="EMBL/GenBank/DDBJ databases">
        <title>Study on multiphase classification of strain Alteromonas salexigens isolated from the Yellow Sea.</title>
        <authorList>
            <person name="Sun L."/>
        </authorList>
    </citation>
    <scope>NUCLEOTIDE SEQUENCE [LARGE SCALE GENOMIC DNA]</scope>
    <source>
        <strain evidence="4">ASW11-19</strain>
    </source>
</reference>